<proteinExistence type="inferred from homology"/>
<evidence type="ECO:0000256" key="4">
    <source>
        <dbReference type="ARBA" id="ARBA00022989"/>
    </source>
</evidence>
<evidence type="ECO:0000313" key="8">
    <source>
        <dbReference type="EMBL" id="CAE8602779.1"/>
    </source>
</evidence>
<dbReference type="EMBL" id="CAJNNV010014638">
    <property type="protein sequence ID" value="CAE8602779.1"/>
    <property type="molecule type" value="Genomic_DNA"/>
</dbReference>
<dbReference type="GO" id="GO:0005507">
    <property type="term" value="F:copper ion binding"/>
    <property type="evidence" value="ECO:0007669"/>
    <property type="project" value="InterPro"/>
</dbReference>
<dbReference type="PANTHER" id="PTHR21320">
    <property type="entry name" value="CYTOCHROME C OXIDASE ASSEMBLY PROTEIN COX11-RELATED"/>
    <property type="match status" value="1"/>
</dbReference>
<sequence>MSRGLLNRCVASSSCRRLECWRHELQSASSSRGLTGRSQLQLPRTLGMQQFASSSRGLTGLSPLQFLRLRPATELVAAVQARSWASSPLRLQPSGWRRRQQEQDSSNMTWWFGAGLMAIFAGVCALVPLYKLYCQATGQGQAQQQGHREYQPPAPGAEQSKRLITIDFAGTVHDALPWEFVPQQRRVIVGLGETALAFYRAKNKSDRPIIGVSVYHMIPAETGLYFNKIQCFCFDEQLINPGEEVDLPIFFFIDPMMGLDNRFDHVDRITLSYLFFESDSELPEEYEVMSFAIRLYSDGLLRLGGIQPSTTVTHQLNISFNMAEQPTATAFSKDGFADQTFDFARYMHDCPLRPVKYGSGIDSRINSIRPYKSDNASLSTEVASTICPQHLRQSVPRAAGLQSAADSGIDKLAKRLSGAQAAQSRGSPDSLAAASVEITVLRQCCGVLGANCEKYADLLERVGFTLDGDDLESVADSLLHTLDKLQSFQNAVEQLREVAESLPRPGMSCRKQASATGYNSDDD</sequence>
<evidence type="ECO:0000256" key="6">
    <source>
        <dbReference type="SAM" id="MobiDB-lite"/>
    </source>
</evidence>
<feature type="compositionally biased region" description="Polar residues" evidence="6">
    <location>
        <begin position="511"/>
        <end position="523"/>
    </location>
</feature>
<dbReference type="InterPro" id="IPR007533">
    <property type="entry name" value="Cyt_c_oxidase_assmbl_CtaG"/>
</dbReference>
<dbReference type="FunFam" id="2.60.370.10:FF:000001">
    <property type="entry name" value="COX11 cytochrome c oxidase assembly homolog"/>
    <property type="match status" value="1"/>
</dbReference>
<dbReference type="GO" id="GO:0005743">
    <property type="term" value="C:mitochondrial inner membrane"/>
    <property type="evidence" value="ECO:0007669"/>
    <property type="project" value="UniProtKB-SubCell"/>
</dbReference>
<feature type="transmembrane region" description="Helical" evidence="7">
    <location>
        <begin position="108"/>
        <end position="130"/>
    </location>
</feature>
<dbReference type="NCBIfam" id="NF003465">
    <property type="entry name" value="PRK05089.1"/>
    <property type="match status" value="1"/>
</dbReference>
<protein>
    <submittedName>
        <fullName evidence="8">Uncharacterized protein</fullName>
    </submittedName>
</protein>
<name>A0A813EUS9_POLGL</name>
<dbReference type="Pfam" id="PF04442">
    <property type="entry name" value="CtaG_Cox11"/>
    <property type="match status" value="1"/>
</dbReference>
<evidence type="ECO:0000256" key="3">
    <source>
        <dbReference type="ARBA" id="ARBA00022692"/>
    </source>
</evidence>
<dbReference type="HAMAP" id="MF_00155">
    <property type="entry name" value="CtaG"/>
    <property type="match status" value="1"/>
</dbReference>
<keyword evidence="3 7" id="KW-0812">Transmembrane</keyword>
<keyword evidence="5 7" id="KW-0472">Membrane</keyword>
<feature type="region of interest" description="Disordered" evidence="6">
    <location>
        <begin position="503"/>
        <end position="523"/>
    </location>
</feature>
<organism evidence="8 9">
    <name type="scientific">Polarella glacialis</name>
    <name type="common">Dinoflagellate</name>
    <dbReference type="NCBI Taxonomy" id="89957"/>
    <lineage>
        <taxon>Eukaryota</taxon>
        <taxon>Sar</taxon>
        <taxon>Alveolata</taxon>
        <taxon>Dinophyceae</taxon>
        <taxon>Suessiales</taxon>
        <taxon>Suessiaceae</taxon>
        <taxon>Polarella</taxon>
    </lineage>
</organism>
<dbReference type="PANTHER" id="PTHR21320:SF3">
    <property type="entry name" value="CYTOCHROME C OXIDASE ASSEMBLY PROTEIN COX11, MITOCHONDRIAL-RELATED"/>
    <property type="match status" value="1"/>
</dbReference>
<dbReference type="Proteomes" id="UP000654075">
    <property type="component" value="Unassembled WGS sequence"/>
</dbReference>
<dbReference type="OrthoDB" id="1704689at2759"/>
<evidence type="ECO:0000256" key="1">
    <source>
        <dbReference type="ARBA" id="ARBA00004007"/>
    </source>
</evidence>
<gene>
    <name evidence="8" type="ORF">PGLA1383_LOCUS21015</name>
</gene>
<evidence type="ECO:0000256" key="2">
    <source>
        <dbReference type="ARBA" id="ARBA00004243"/>
    </source>
</evidence>
<comment type="function">
    <text evidence="1">Exerts its effect at some terminal stage of cytochrome c oxidase synthesis, probably by being involved in the insertion of the copper B into subunit I.</text>
</comment>
<keyword evidence="4 7" id="KW-1133">Transmembrane helix</keyword>
<accession>A0A813EUS9</accession>
<dbReference type="SUPFAM" id="SSF110111">
    <property type="entry name" value="Ctag/Cox11"/>
    <property type="match status" value="1"/>
</dbReference>
<comment type="caution">
    <text evidence="8">The sequence shown here is derived from an EMBL/GenBank/DDBJ whole genome shotgun (WGS) entry which is preliminary data.</text>
</comment>
<keyword evidence="9" id="KW-1185">Reference proteome</keyword>
<reference evidence="8" key="1">
    <citation type="submission" date="2021-02" db="EMBL/GenBank/DDBJ databases">
        <authorList>
            <person name="Dougan E. K."/>
            <person name="Rhodes N."/>
            <person name="Thang M."/>
            <person name="Chan C."/>
        </authorList>
    </citation>
    <scope>NUCLEOTIDE SEQUENCE</scope>
</reference>
<evidence type="ECO:0000256" key="5">
    <source>
        <dbReference type="ARBA" id="ARBA00023136"/>
    </source>
</evidence>
<comment type="subcellular location">
    <subcellularLocation>
        <location evidence="2">Mitochondrion inner membrane</location>
        <topology evidence="2">Single-pass membrane protein</topology>
        <orientation evidence="2">Intermembrane side</orientation>
    </subcellularLocation>
</comment>
<dbReference type="AlphaFoldDB" id="A0A813EUS9"/>
<dbReference type="Gene3D" id="2.60.370.10">
    <property type="entry name" value="Ctag/Cox11"/>
    <property type="match status" value="1"/>
</dbReference>
<evidence type="ECO:0000313" key="9">
    <source>
        <dbReference type="Proteomes" id="UP000654075"/>
    </source>
</evidence>
<evidence type="ECO:0000256" key="7">
    <source>
        <dbReference type="SAM" id="Phobius"/>
    </source>
</evidence>
<dbReference type="InterPro" id="IPR023471">
    <property type="entry name" value="CtaG/Cox11_dom_sf"/>
</dbReference>